<evidence type="ECO:0000256" key="2">
    <source>
        <dbReference type="ARBA" id="ARBA00007613"/>
    </source>
</evidence>
<keyword evidence="3" id="KW-0813">Transport</keyword>
<evidence type="ECO:0000256" key="4">
    <source>
        <dbReference type="ARBA" id="ARBA00022452"/>
    </source>
</evidence>
<feature type="signal peptide" evidence="9">
    <location>
        <begin position="1"/>
        <end position="24"/>
    </location>
</feature>
<evidence type="ECO:0000256" key="5">
    <source>
        <dbReference type="ARBA" id="ARBA00022692"/>
    </source>
</evidence>
<dbReference type="AlphaFoldDB" id="A0A6B8KDL5"/>
<evidence type="ECO:0000313" key="10">
    <source>
        <dbReference type="EMBL" id="QGM46346.1"/>
    </source>
</evidence>
<comment type="similarity">
    <text evidence="2">Belongs to the outer membrane factor (OMF) (TC 1.B.17) family.</text>
</comment>
<dbReference type="GO" id="GO:0015288">
    <property type="term" value="F:porin activity"/>
    <property type="evidence" value="ECO:0007669"/>
    <property type="project" value="TreeGrafter"/>
</dbReference>
<keyword evidence="7" id="KW-0998">Cell outer membrane</keyword>
<accession>A0A6B8KDL5</accession>
<dbReference type="InterPro" id="IPR051906">
    <property type="entry name" value="TolC-like"/>
</dbReference>
<name>A0A6B8KDL5_9HYPH</name>
<gene>
    <name evidence="10" type="ORF">H2LOC_011910</name>
</gene>
<evidence type="ECO:0000256" key="6">
    <source>
        <dbReference type="ARBA" id="ARBA00023136"/>
    </source>
</evidence>
<proteinExistence type="inferred from homology"/>
<dbReference type="OrthoDB" id="7259099at2"/>
<feature type="region of interest" description="Disordered" evidence="8">
    <location>
        <begin position="75"/>
        <end position="95"/>
    </location>
</feature>
<keyword evidence="5" id="KW-0812">Transmembrane</keyword>
<comment type="subcellular location">
    <subcellularLocation>
        <location evidence="1">Cell outer membrane</location>
    </subcellularLocation>
</comment>
<dbReference type="GO" id="GO:1990281">
    <property type="term" value="C:efflux pump complex"/>
    <property type="evidence" value="ECO:0007669"/>
    <property type="project" value="TreeGrafter"/>
</dbReference>
<evidence type="ECO:0000256" key="7">
    <source>
        <dbReference type="ARBA" id="ARBA00023237"/>
    </source>
</evidence>
<feature type="compositionally biased region" description="Polar residues" evidence="8">
    <location>
        <begin position="75"/>
        <end position="88"/>
    </location>
</feature>
<dbReference type="Pfam" id="PF02321">
    <property type="entry name" value="OEP"/>
    <property type="match status" value="1"/>
</dbReference>
<dbReference type="EMBL" id="CP046052">
    <property type="protein sequence ID" value="QGM46346.1"/>
    <property type="molecule type" value="Genomic_DNA"/>
</dbReference>
<dbReference type="KEGG" id="mhey:H2LOC_011910"/>
<dbReference type="PANTHER" id="PTHR30026:SF20">
    <property type="entry name" value="OUTER MEMBRANE PROTEIN TOLC"/>
    <property type="match status" value="1"/>
</dbReference>
<keyword evidence="11" id="KW-1185">Reference proteome</keyword>
<dbReference type="GO" id="GO:0009279">
    <property type="term" value="C:cell outer membrane"/>
    <property type="evidence" value="ECO:0007669"/>
    <property type="project" value="UniProtKB-SubCell"/>
</dbReference>
<evidence type="ECO:0000256" key="8">
    <source>
        <dbReference type="SAM" id="MobiDB-lite"/>
    </source>
</evidence>
<evidence type="ECO:0000256" key="9">
    <source>
        <dbReference type="SAM" id="SignalP"/>
    </source>
</evidence>
<dbReference type="RefSeq" id="WP_136496595.1">
    <property type="nucleotide sequence ID" value="NZ_CP046052.1"/>
</dbReference>
<feature type="chain" id="PRO_5025580747" evidence="9">
    <location>
        <begin position="25"/>
        <end position="422"/>
    </location>
</feature>
<sequence length="422" mass="45511">MSNGLMIRLLVACLLLLGSGPTDAKPKPKPKAAAGFVIARHLTSAVDIDAQSAALEAQRRAIGARYHTADSISPGSPYISSARRSNAGGNLHGERETEIEASMPVWLPGQSQALRETVDAGVVEIDERLALRRLEVAALVRDAWWRAQRAAREAAIARSRLSTARDIEADMSRRETLGESAHQDTLLAQNETLAAASEVAQAEAASKAARAAYAVLTNGVAPDGELEPVGRGVAIDDHPALRAPLAAVSRAESQLRLVDASFIENPEIGVFGRHEQNREYEFGKNPADLSRTDSTTLGFRIKIPLPTPGRNEPRRAEAEADLVKSRAEYERARRIVAAEIAAARTAVAAAQRNAAISARRLAVASEQFELERKSFQLGEANAVDLYRVRQSYLDAQRAQATGLVDLRVAQSRLNQAQGYAPD</sequence>
<keyword evidence="6" id="KW-0472">Membrane</keyword>
<dbReference type="Proteomes" id="UP000309061">
    <property type="component" value="Chromosome"/>
</dbReference>
<evidence type="ECO:0000313" key="11">
    <source>
        <dbReference type="Proteomes" id="UP000309061"/>
    </source>
</evidence>
<keyword evidence="4" id="KW-1134">Transmembrane beta strand</keyword>
<dbReference type="GO" id="GO:0015562">
    <property type="term" value="F:efflux transmembrane transporter activity"/>
    <property type="evidence" value="ECO:0007669"/>
    <property type="project" value="InterPro"/>
</dbReference>
<protein>
    <submittedName>
        <fullName evidence="10">TolC family protein</fullName>
    </submittedName>
</protein>
<organism evidence="10 11">
    <name type="scientific">Methylocystis heyeri</name>
    <dbReference type="NCBI Taxonomy" id="391905"/>
    <lineage>
        <taxon>Bacteria</taxon>
        <taxon>Pseudomonadati</taxon>
        <taxon>Pseudomonadota</taxon>
        <taxon>Alphaproteobacteria</taxon>
        <taxon>Hyphomicrobiales</taxon>
        <taxon>Methylocystaceae</taxon>
        <taxon>Methylocystis</taxon>
    </lineage>
</organism>
<dbReference type="PANTHER" id="PTHR30026">
    <property type="entry name" value="OUTER MEMBRANE PROTEIN TOLC"/>
    <property type="match status" value="1"/>
</dbReference>
<evidence type="ECO:0000256" key="3">
    <source>
        <dbReference type="ARBA" id="ARBA00022448"/>
    </source>
</evidence>
<keyword evidence="9" id="KW-0732">Signal</keyword>
<dbReference type="Gene3D" id="1.20.1600.10">
    <property type="entry name" value="Outer membrane efflux proteins (OEP)"/>
    <property type="match status" value="1"/>
</dbReference>
<evidence type="ECO:0000256" key="1">
    <source>
        <dbReference type="ARBA" id="ARBA00004442"/>
    </source>
</evidence>
<dbReference type="SUPFAM" id="SSF56954">
    <property type="entry name" value="Outer membrane efflux proteins (OEP)"/>
    <property type="match status" value="1"/>
</dbReference>
<reference evidence="10 11" key="1">
    <citation type="submission" date="2019-11" db="EMBL/GenBank/DDBJ databases">
        <title>The genome sequence of Methylocystis heyeri.</title>
        <authorList>
            <person name="Oshkin I.Y."/>
            <person name="Miroshnikov K."/>
            <person name="Dedysh S.N."/>
        </authorList>
    </citation>
    <scope>NUCLEOTIDE SEQUENCE [LARGE SCALE GENOMIC DNA]</scope>
    <source>
        <strain evidence="10 11">H2</strain>
    </source>
</reference>
<dbReference type="InterPro" id="IPR003423">
    <property type="entry name" value="OMP_efflux"/>
</dbReference>